<dbReference type="eggNOG" id="COG0765">
    <property type="taxonomic scope" value="Bacteria"/>
</dbReference>
<sequence length="217" mass="24607">MNFNLYVLIEWWPKILSAFGTTLFYFVVCSCVAVLFAILISMLLALRLKGLTCFLRAYIAVFRNTPLLVQLFLLFYGLPFIGIRMPAFFCGLIGVALNEGAFISEIIRGYIEALPRGDWEAGESLGLSRFSVIRYAILPQALRDSVPAVTGQISIIIKDTSLFSMIMISELTRTANSIYTRTFDTSGFIISAVLYLFIFFLLTLLSKQIERRYKVKR</sequence>
<evidence type="ECO:0000256" key="4">
    <source>
        <dbReference type="ARBA" id="ARBA00022475"/>
    </source>
</evidence>
<evidence type="ECO:0000256" key="1">
    <source>
        <dbReference type="ARBA" id="ARBA00004429"/>
    </source>
</evidence>
<evidence type="ECO:0000256" key="9">
    <source>
        <dbReference type="RuleBase" id="RU363032"/>
    </source>
</evidence>
<keyword evidence="3 9" id="KW-0813">Transport</keyword>
<dbReference type="PANTHER" id="PTHR30614">
    <property type="entry name" value="MEMBRANE COMPONENT OF AMINO ACID ABC TRANSPORTER"/>
    <property type="match status" value="1"/>
</dbReference>
<feature type="transmembrane region" description="Helical" evidence="9">
    <location>
        <begin position="67"/>
        <end position="97"/>
    </location>
</feature>
<comment type="similarity">
    <text evidence="2">Belongs to the binding-protein-dependent transport system permease family. HisMQ subfamily.</text>
</comment>
<feature type="domain" description="ABC transmembrane type-1" evidence="10">
    <location>
        <begin position="19"/>
        <end position="206"/>
    </location>
</feature>
<dbReference type="EMBL" id="CP002116">
    <property type="protein sequence ID" value="ADK80052.1"/>
    <property type="molecule type" value="Genomic_DNA"/>
</dbReference>
<dbReference type="HOGENOM" id="CLU_019602_1_0_12"/>
<dbReference type="CDD" id="cd06261">
    <property type="entry name" value="TM_PBP2"/>
    <property type="match status" value="1"/>
</dbReference>
<gene>
    <name evidence="11" type="ordered locus">Spirs_0918</name>
</gene>
<evidence type="ECO:0000256" key="6">
    <source>
        <dbReference type="ARBA" id="ARBA00022692"/>
    </source>
</evidence>
<protein>
    <submittedName>
        <fullName evidence="11">Polar amino acid ABC transporter, inner membrane subunit</fullName>
    </submittedName>
</protein>
<evidence type="ECO:0000256" key="8">
    <source>
        <dbReference type="ARBA" id="ARBA00023136"/>
    </source>
</evidence>
<evidence type="ECO:0000256" key="5">
    <source>
        <dbReference type="ARBA" id="ARBA00022519"/>
    </source>
</evidence>
<reference evidence="11 12" key="1">
    <citation type="journal article" date="2010" name="Stand. Genomic Sci.">
        <title>Complete genome sequence of Spirochaeta smaragdinae type strain (SEBR 4228).</title>
        <authorList>
            <person name="Mavromatis K."/>
            <person name="Yasawong M."/>
            <person name="Chertkov O."/>
            <person name="Lapidus A."/>
            <person name="Lucas S."/>
            <person name="Nolan M."/>
            <person name="Del Rio T.G."/>
            <person name="Tice H."/>
            <person name="Cheng J.F."/>
            <person name="Pitluck S."/>
            <person name="Liolios K."/>
            <person name="Ivanova N."/>
            <person name="Tapia R."/>
            <person name="Han C."/>
            <person name="Bruce D."/>
            <person name="Goodwin L."/>
            <person name="Pati A."/>
            <person name="Chen A."/>
            <person name="Palaniappan K."/>
            <person name="Land M."/>
            <person name="Hauser L."/>
            <person name="Chang Y.J."/>
            <person name="Jeffries C.D."/>
            <person name="Detter J.C."/>
            <person name="Rohde M."/>
            <person name="Brambilla E."/>
            <person name="Spring S."/>
            <person name="Goker M."/>
            <person name="Sikorski J."/>
            <person name="Woyke T."/>
            <person name="Bristow J."/>
            <person name="Eisen J.A."/>
            <person name="Markowitz V."/>
            <person name="Hugenholtz P."/>
            <person name="Klenk H.P."/>
            <person name="Kyrpides N.C."/>
        </authorList>
    </citation>
    <scope>NUCLEOTIDE SEQUENCE [LARGE SCALE GENOMIC DNA]</scope>
    <source>
        <strain evidence="12">DSM 11293 / JCM 15392 / SEBR 4228</strain>
    </source>
</reference>
<dbReference type="InterPro" id="IPR010065">
    <property type="entry name" value="AA_ABC_transptr_permease_3TM"/>
</dbReference>
<dbReference type="PANTHER" id="PTHR30614:SF10">
    <property type="entry name" value="ARGININE ABC TRANSPORTER PERMEASE PROTEIN ARTM"/>
    <property type="match status" value="1"/>
</dbReference>
<feature type="transmembrane region" description="Helical" evidence="9">
    <location>
        <begin position="187"/>
        <end position="206"/>
    </location>
</feature>
<proteinExistence type="inferred from homology"/>
<dbReference type="Proteomes" id="UP000002318">
    <property type="component" value="Chromosome"/>
</dbReference>
<evidence type="ECO:0000313" key="12">
    <source>
        <dbReference type="Proteomes" id="UP000002318"/>
    </source>
</evidence>
<dbReference type="GO" id="GO:0006865">
    <property type="term" value="P:amino acid transport"/>
    <property type="evidence" value="ECO:0007669"/>
    <property type="project" value="TreeGrafter"/>
</dbReference>
<keyword evidence="12" id="KW-1185">Reference proteome</keyword>
<evidence type="ECO:0000313" key="11">
    <source>
        <dbReference type="EMBL" id="ADK80052.1"/>
    </source>
</evidence>
<dbReference type="GO" id="GO:0022857">
    <property type="term" value="F:transmembrane transporter activity"/>
    <property type="evidence" value="ECO:0007669"/>
    <property type="project" value="InterPro"/>
</dbReference>
<dbReference type="AlphaFoldDB" id="E1RCH2"/>
<organism evidence="11 12">
    <name type="scientific">Sediminispirochaeta smaragdinae (strain DSM 11293 / JCM 15392 / SEBR 4228)</name>
    <name type="common">Spirochaeta smaragdinae</name>
    <dbReference type="NCBI Taxonomy" id="573413"/>
    <lineage>
        <taxon>Bacteria</taxon>
        <taxon>Pseudomonadati</taxon>
        <taxon>Spirochaetota</taxon>
        <taxon>Spirochaetia</taxon>
        <taxon>Spirochaetales</taxon>
        <taxon>Spirochaetaceae</taxon>
        <taxon>Sediminispirochaeta</taxon>
    </lineage>
</organism>
<dbReference type="Pfam" id="PF00528">
    <property type="entry name" value="BPD_transp_1"/>
    <property type="match status" value="1"/>
</dbReference>
<dbReference type="KEGG" id="ssm:Spirs_0918"/>
<dbReference type="NCBIfam" id="TIGR01726">
    <property type="entry name" value="HEQRo_perm_3TM"/>
    <property type="match status" value="1"/>
</dbReference>
<accession>E1RCH2</accession>
<dbReference type="InterPro" id="IPR043429">
    <property type="entry name" value="ArtM/GltK/GlnP/TcyL/YhdX-like"/>
</dbReference>
<name>E1RCH2_SEDSS</name>
<dbReference type="Gene3D" id="1.10.3720.10">
    <property type="entry name" value="MetI-like"/>
    <property type="match status" value="1"/>
</dbReference>
<keyword evidence="6 9" id="KW-0812">Transmembrane</keyword>
<dbReference type="RefSeq" id="WP_013253516.1">
    <property type="nucleotide sequence ID" value="NC_014364.1"/>
</dbReference>
<dbReference type="OrthoDB" id="9805999at2"/>
<feature type="transmembrane region" description="Helical" evidence="9">
    <location>
        <begin position="23"/>
        <end position="46"/>
    </location>
</feature>
<dbReference type="PROSITE" id="PS50928">
    <property type="entry name" value="ABC_TM1"/>
    <property type="match status" value="1"/>
</dbReference>
<dbReference type="SUPFAM" id="SSF161098">
    <property type="entry name" value="MetI-like"/>
    <property type="match status" value="1"/>
</dbReference>
<evidence type="ECO:0000259" key="10">
    <source>
        <dbReference type="PROSITE" id="PS50928"/>
    </source>
</evidence>
<dbReference type="STRING" id="573413.Spirs_0918"/>
<keyword evidence="4" id="KW-1003">Cell membrane</keyword>
<evidence type="ECO:0000256" key="3">
    <source>
        <dbReference type="ARBA" id="ARBA00022448"/>
    </source>
</evidence>
<dbReference type="InterPro" id="IPR000515">
    <property type="entry name" value="MetI-like"/>
</dbReference>
<keyword evidence="8 9" id="KW-0472">Membrane</keyword>
<evidence type="ECO:0000256" key="2">
    <source>
        <dbReference type="ARBA" id="ARBA00010072"/>
    </source>
</evidence>
<dbReference type="InterPro" id="IPR035906">
    <property type="entry name" value="MetI-like_sf"/>
</dbReference>
<comment type="subcellular location">
    <subcellularLocation>
        <location evidence="1">Cell inner membrane</location>
        <topology evidence="1">Multi-pass membrane protein</topology>
    </subcellularLocation>
    <subcellularLocation>
        <location evidence="9">Cell membrane</location>
        <topology evidence="9">Multi-pass membrane protein</topology>
    </subcellularLocation>
</comment>
<evidence type="ECO:0000256" key="7">
    <source>
        <dbReference type="ARBA" id="ARBA00022989"/>
    </source>
</evidence>
<keyword evidence="5" id="KW-0997">Cell inner membrane</keyword>
<dbReference type="GO" id="GO:0043190">
    <property type="term" value="C:ATP-binding cassette (ABC) transporter complex"/>
    <property type="evidence" value="ECO:0007669"/>
    <property type="project" value="InterPro"/>
</dbReference>
<keyword evidence="7 9" id="KW-1133">Transmembrane helix</keyword>